<dbReference type="EMBL" id="MWUE01000022">
    <property type="protein sequence ID" value="OQP32400.1"/>
    <property type="molecule type" value="Genomic_DNA"/>
</dbReference>
<gene>
    <name evidence="1" type="ORF">B2J69_14100</name>
</gene>
<evidence type="ECO:0000313" key="2">
    <source>
        <dbReference type="Proteomes" id="UP000192769"/>
    </source>
</evidence>
<accession>A0A1V9DEU0</accession>
<comment type="caution">
    <text evidence="1">The sequence shown here is derived from an EMBL/GenBank/DDBJ whole genome shotgun (WGS) entry which is preliminary data.</text>
</comment>
<dbReference type="Proteomes" id="UP000192769">
    <property type="component" value="Unassembled WGS sequence"/>
</dbReference>
<dbReference type="Pfam" id="PF07026">
    <property type="entry name" value="DUF1317"/>
    <property type="match status" value="1"/>
</dbReference>
<proteinExistence type="predicted"/>
<dbReference type="AlphaFoldDB" id="A0A1V9DEU0"/>
<sequence>MHKPNDDIKVGIIIFPYSSILKGWIAPDGELVKNPIKAQRMAEEMNRSITIH</sequence>
<reference evidence="1 2" key="1">
    <citation type="submission" date="2017-02" db="EMBL/GenBank/DDBJ databases">
        <title>Whole genome shotgun sequence of Pantoea agglomerans strain AS1 isolated from a cycad, Zamia floridana in Central Florida, USA.</title>
        <authorList>
            <person name="Lata P."/>
            <person name="Govindarajan S."/>
            <person name="Qi F."/>
            <person name="Li J.-L."/>
            <person name="Maurya S.K."/>
            <person name="Sahoo M.K."/>
        </authorList>
    </citation>
    <scope>NUCLEOTIDE SEQUENCE [LARGE SCALE GENOMIC DNA]</scope>
    <source>
        <strain evidence="1 2">AS1</strain>
    </source>
</reference>
<dbReference type="OrthoDB" id="6636769at2"/>
<keyword evidence="2" id="KW-1185">Reference proteome</keyword>
<dbReference type="RefSeq" id="WP_081140201.1">
    <property type="nucleotide sequence ID" value="NZ_MWUE01000022.1"/>
</dbReference>
<dbReference type="InterPro" id="IPR009750">
    <property type="entry name" value="DUF1317"/>
</dbReference>
<protein>
    <submittedName>
        <fullName evidence="1">Cruciferin</fullName>
    </submittedName>
</protein>
<name>A0A1V9DEU0_9GAMM</name>
<organism evidence="1 2">
    <name type="scientific">Pantoea latae</name>
    <dbReference type="NCBI Taxonomy" id="1964541"/>
    <lineage>
        <taxon>Bacteria</taxon>
        <taxon>Pseudomonadati</taxon>
        <taxon>Pseudomonadota</taxon>
        <taxon>Gammaproteobacteria</taxon>
        <taxon>Enterobacterales</taxon>
        <taxon>Erwiniaceae</taxon>
        <taxon>Pantoea</taxon>
    </lineage>
</organism>
<evidence type="ECO:0000313" key="1">
    <source>
        <dbReference type="EMBL" id="OQP32400.1"/>
    </source>
</evidence>